<comment type="caution">
    <text evidence="1">The sequence shown here is derived from an EMBL/GenBank/DDBJ whole genome shotgun (WGS) entry which is preliminary data.</text>
</comment>
<organism evidence="1 2">
    <name type="scientific">Ornithinimicrobium pekingense</name>
    <dbReference type="NCBI Taxonomy" id="384677"/>
    <lineage>
        <taxon>Bacteria</taxon>
        <taxon>Bacillati</taxon>
        <taxon>Actinomycetota</taxon>
        <taxon>Actinomycetes</taxon>
        <taxon>Micrococcales</taxon>
        <taxon>Ornithinimicrobiaceae</taxon>
        <taxon>Ornithinimicrobium</taxon>
    </lineage>
</organism>
<keyword evidence="2" id="KW-1185">Reference proteome</keyword>
<reference evidence="2" key="1">
    <citation type="journal article" date="2019" name="Int. J. Syst. Evol. Microbiol.">
        <title>The Global Catalogue of Microorganisms (GCM) 10K type strain sequencing project: providing services to taxonomists for standard genome sequencing and annotation.</title>
        <authorList>
            <consortium name="The Broad Institute Genomics Platform"/>
            <consortium name="The Broad Institute Genome Sequencing Center for Infectious Disease"/>
            <person name="Wu L."/>
            <person name="Ma J."/>
        </authorList>
    </citation>
    <scope>NUCLEOTIDE SEQUENCE [LARGE SCALE GENOMIC DNA]</scope>
    <source>
        <strain evidence="2">CGMCC 1.5362</strain>
    </source>
</reference>
<evidence type="ECO:0000313" key="1">
    <source>
        <dbReference type="EMBL" id="GGK72537.1"/>
    </source>
</evidence>
<protein>
    <recommendedName>
        <fullName evidence="3">DinB family protein</fullName>
    </recommendedName>
</protein>
<sequence length="191" mass="21344">MELKDTLHRYLRLERDALIWKLEGLGEREVRSPMTPTGTNLLGLVRHATGVEAEYFGLVFGRPVPFELGWDMDGEDNADFWVPAEESTQDVLDLYARVQQHADATITELPLAAAGHVPWWGRPTTTLGEVLVHVTGDLARHAGHADILREELDGAVGLSARNTNMATGDARWWADYRARLQRIADSFGNRS</sequence>
<name>A0ABQ2FBX2_9MICO</name>
<dbReference type="EMBL" id="BMLB01000004">
    <property type="protein sequence ID" value="GGK72537.1"/>
    <property type="molecule type" value="Genomic_DNA"/>
</dbReference>
<proteinExistence type="predicted"/>
<accession>A0ABQ2FBX2</accession>
<dbReference type="InterPro" id="IPR007061">
    <property type="entry name" value="MST-like"/>
</dbReference>
<gene>
    <name evidence="1" type="ORF">GCM10011509_21380</name>
</gene>
<dbReference type="InterPro" id="IPR034660">
    <property type="entry name" value="DinB/YfiT-like"/>
</dbReference>
<dbReference type="RefSeq" id="WP_022922720.1">
    <property type="nucleotide sequence ID" value="NZ_BMLB01000004.1"/>
</dbReference>
<dbReference type="SUPFAM" id="SSF109854">
    <property type="entry name" value="DinB/YfiT-like putative metalloenzymes"/>
    <property type="match status" value="1"/>
</dbReference>
<dbReference type="Gene3D" id="1.20.120.450">
    <property type="entry name" value="dinb family like domain"/>
    <property type="match status" value="1"/>
</dbReference>
<evidence type="ECO:0008006" key="3">
    <source>
        <dbReference type="Google" id="ProtNLM"/>
    </source>
</evidence>
<dbReference type="Pfam" id="PF04978">
    <property type="entry name" value="MST"/>
    <property type="match status" value="1"/>
</dbReference>
<dbReference type="Proteomes" id="UP000662111">
    <property type="component" value="Unassembled WGS sequence"/>
</dbReference>
<evidence type="ECO:0000313" key="2">
    <source>
        <dbReference type="Proteomes" id="UP000662111"/>
    </source>
</evidence>